<dbReference type="InterPro" id="IPR011176">
    <property type="entry name" value="CCP_VACV_C3/B5"/>
</dbReference>
<dbReference type="GeneID" id="108237653"/>
<name>A0A3Q2ZTJ2_KRYMA</name>
<feature type="disulfide bond" evidence="9">
    <location>
        <begin position="177"/>
        <end position="204"/>
    </location>
</feature>
<feature type="domain" description="Sushi" evidence="12">
    <location>
        <begin position="26"/>
        <end position="88"/>
    </location>
</feature>
<dbReference type="InterPro" id="IPR035976">
    <property type="entry name" value="Sushi/SCR/CCP_sf"/>
</dbReference>
<feature type="domain" description="Sushi" evidence="12">
    <location>
        <begin position="267"/>
        <end position="327"/>
    </location>
</feature>
<evidence type="ECO:0000256" key="7">
    <source>
        <dbReference type="ARBA" id="ARBA00023157"/>
    </source>
</evidence>
<dbReference type="CDD" id="cd12087">
    <property type="entry name" value="TM_EGFR-like"/>
    <property type="match status" value="1"/>
</dbReference>
<reference evidence="13" key="1">
    <citation type="submission" date="2025-08" db="UniProtKB">
        <authorList>
            <consortium name="Ensembl"/>
        </authorList>
    </citation>
    <scope>IDENTIFICATION</scope>
</reference>
<organism evidence="13 14">
    <name type="scientific">Kryptolebias marmoratus</name>
    <name type="common">Mangrove killifish</name>
    <name type="synonym">Rivulus marmoratus</name>
    <dbReference type="NCBI Taxonomy" id="37003"/>
    <lineage>
        <taxon>Eukaryota</taxon>
        <taxon>Metazoa</taxon>
        <taxon>Chordata</taxon>
        <taxon>Craniata</taxon>
        <taxon>Vertebrata</taxon>
        <taxon>Euteleostomi</taxon>
        <taxon>Actinopterygii</taxon>
        <taxon>Neopterygii</taxon>
        <taxon>Teleostei</taxon>
        <taxon>Neoteleostei</taxon>
        <taxon>Acanthomorphata</taxon>
        <taxon>Ovalentaria</taxon>
        <taxon>Atherinomorphae</taxon>
        <taxon>Cyprinodontiformes</taxon>
        <taxon>Rivulidae</taxon>
        <taxon>Kryptolebias</taxon>
    </lineage>
</organism>
<evidence type="ECO:0000256" key="11">
    <source>
        <dbReference type="SAM" id="SignalP"/>
    </source>
</evidence>
<dbReference type="SUPFAM" id="SSF57535">
    <property type="entry name" value="Complement control module/SCR domain"/>
    <property type="match status" value="5"/>
</dbReference>
<keyword evidence="5" id="KW-0677">Repeat</keyword>
<evidence type="ECO:0000256" key="1">
    <source>
        <dbReference type="ARBA" id="ARBA00004370"/>
    </source>
</evidence>
<feature type="chain" id="PRO_5018639292" evidence="11">
    <location>
        <begin position="26"/>
        <end position="384"/>
    </location>
</feature>
<evidence type="ECO:0000256" key="5">
    <source>
        <dbReference type="ARBA" id="ARBA00022737"/>
    </source>
</evidence>
<dbReference type="Proteomes" id="UP000264800">
    <property type="component" value="Unplaced"/>
</dbReference>
<evidence type="ECO:0000313" key="13">
    <source>
        <dbReference type="Ensembl" id="ENSKMAP00000006495.1"/>
    </source>
</evidence>
<keyword evidence="6 10" id="KW-0472">Membrane</keyword>
<dbReference type="SMART" id="SM00032">
    <property type="entry name" value="CCP"/>
    <property type="match status" value="5"/>
</dbReference>
<feature type="disulfide bond" evidence="9">
    <location>
        <begin position="298"/>
        <end position="325"/>
    </location>
</feature>
<keyword evidence="10" id="KW-0812">Transmembrane</keyword>
<dbReference type="InterPro" id="IPR000436">
    <property type="entry name" value="Sushi_SCR_CCP_dom"/>
</dbReference>
<accession>A0A3Q2ZTJ2</accession>
<evidence type="ECO:0000256" key="3">
    <source>
        <dbReference type="ARBA" id="ARBA00022659"/>
    </source>
</evidence>
<feature type="domain" description="Sushi" evidence="12">
    <location>
        <begin position="89"/>
        <end position="146"/>
    </location>
</feature>
<dbReference type="PANTHER" id="PTHR46393:SF7">
    <property type="entry name" value="COMPLEMENT C2"/>
    <property type="match status" value="1"/>
</dbReference>
<keyword evidence="14" id="KW-1185">Reference proteome</keyword>
<comment type="subcellular location">
    <subcellularLocation>
        <location evidence="1">Membrane</location>
    </subcellularLocation>
</comment>
<dbReference type="GO" id="GO:0016020">
    <property type="term" value="C:membrane"/>
    <property type="evidence" value="ECO:0007669"/>
    <property type="project" value="UniProtKB-SubCell"/>
</dbReference>
<dbReference type="Pfam" id="PF00084">
    <property type="entry name" value="Sushi"/>
    <property type="match status" value="5"/>
</dbReference>
<comment type="similarity">
    <text evidence="2">Belongs to the receptors of complement activation (RCA) family.</text>
</comment>
<keyword evidence="10" id="KW-1133">Transmembrane helix</keyword>
<dbReference type="CDD" id="cd00033">
    <property type="entry name" value="CCP"/>
    <property type="match status" value="5"/>
</dbReference>
<evidence type="ECO:0000313" key="14">
    <source>
        <dbReference type="Proteomes" id="UP000264800"/>
    </source>
</evidence>
<evidence type="ECO:0000256" key="4">
    <source>
        <dbReference type="ARBA" id="ARBA00022729"/>
    </source>
</evidence>
<proteinExistence type="inferred from homology"/>
<feature type="domain" description="Sushi" evidence="12">
    <location>
        <begin position="207"/>
        <end position="266"/>
    </location>
</feature>
<feature type="signal peptide" evidence="11">
    <location>
        <begin position="1"/>
        <end position="25"/>
    </location>
</feature>
<dbReference type="Ensembl" id="ENSKMAT00000006603.1">
    <property type="protein sequence ID" value="ENSKMAP00000006495.1"/>
    <property type="gene ID" value="ENSKMAG00000004933.1"/>
</dbReference>
<feature type="disulfide bond" evidence="9">
    <location>
        <begin position="237"/>
        <end position="264"/>
    </location>
</feature>
<feature type="disulfide bond" evidence="9">
    <location>
        <begin position="269"/>
        <end position="312"/>
    </location>
</feature>
<feature type="disulfide bond" evidence="9">
    <location>
        <begin position="59"/>
        <end position="86"/>
    </location>
</feature>
<evidence type="ECO:0000259" key="12">
    <source>
        <dbReference type="PROSITE" id="PS50923"/>
    </source>
</evidence>
<dbReference type="PIRSF" id="PIRSF002486">
    <property type="entry name" value="CIP_VAC_C3L"/>
    <property type="match status" value="1"/>
</dbReference>
<comment type="caution">
    <text evidence="9">Lacks conserved residue(s) required for the propagation of feature annotation.</text>
</comment>
<keyword evidence="8" id="KW-0325">Glycoprotein</keyword>
<dbReference type="FunFam" id="2.10.70.10:FF:000014">
    <property type="entry name" value="Membrane cofactor protein"/>
    <property type="match status" value="3"/>
</dbReference>
<evidence type="ECO:0000256" key="6">
    <source>
        <dbReference type="ARBA" id="ARBA00023136"/>
    </source>
</evidence>
<feature type="domain" description="Sushi" evidence="12">
    <location>
        <begin position="147"/>
        <end position="206"/>
    </location>
</feature>
<dbReference type="PROSITE" id="PS50923">
    <property type="entry name" value="SUSHI"/>
    <property type="match status" value="5"/>
</dbReference>
<evidence type="ECO:0000256" key="8">
    <source>
        <dbReference type="ARBA" id="ARBA00023180"/>
    </source>
</evidence>
<keyword evidence="4 11" id="KW-0732">Signal</keyword>
<dbReference type="Gene3D" id="2.10.70.10">
    <property type="entry name" value="Complement Module, domain 1"/>
    <property type="match status" value="5"/>
</dbReference>
<dbReference type="OMA" id="KVECEDP"/>
<dbReference type="GeneTree" id="ENSGT00940000154967"/>
<keyword evidence="7 9" id="KW-1015">Disulfide bond</keyword>
<evidence type="ECO:0000256" key="9">
    <source>
        <dbReference type="PROSITE-ProRule" id="PRU00302"/>
    </source>
</evidence>
<reference evidence="13" key="2">
    <citation type="submission" date="2025-09" db="UniProtKB">
        <authorList>
            <consortium name="Ensembl"/>
        </authorList>
    </citation>
    <scope>IDENTIFICATION</scope>
</reference>
<feature type="transmembrane region" description="Helical" evidence="10">
    <location>
        <begin position="344"/>
        <end position="366"/>
    </location>
</feature>
<dbReference type="GO" id="GO:0045916">
    <property type="term" value="P:negative regulation of complement activation"/>
    <property type="evidence" value="ECO:0007669"/>
    <property type="project" value="InterPro"/>
</dbReference>
<evidence type="ECO:0000256" key="10">
    <source>
        <dbReference type="SAM" id="Phobius"/>
    </source>
</evidence>
<sequence>MAVSGPVMGVAAFFLLSSLAIAAQATSCSKPLGGNNMNLREEFIGNNTFQDGSKVSFSCAKGYTPSKGAPTITCTDGSWSDLTLECEPKSCGAFPEVSNGNVDYSGGNVFGGKAVITCNQGYKLVGKREVRCVEQGWENRPPTCEVVKCVDPGDIANGVFSPKKEDYSFSEVVTYKCEGDFMLNGSKKLICSENGKFHPDLPKCIKVECKDPEIENAEYVQGSRPPHKHKDSVTYKCKPGYKMIGDSTVTCGINSQWSPRIPKCIEVECKDPEIENAEFVEGSSRPPHKYKATVTYKCKPGYKMIGDSTVTCDLNSQWSPRIPECSKSDKKKVDEKPGSSGNSVIGGVIGGLIALVVFTVIGVIAYRKLSKRHSPVAPTLLMSP</sequence>
<keyword evidence="3 9" id="KW-0768">Sushi</keyword>
<protein>
    <submittedName>
        <fullName evidence="13">Regulator of complement activation group 2 gene 2</fullName>
    </submittedName>
</protein>
<dbReference type="PANTHER" id="PTHR46393">
    <property type="entry name" value="SUSHI DOMAIN-CONTAINING PROTEIN"/>
    <property type="match status" value="1"/>
</dbReference>
<dbReference type="AlphaFoldDB" id="A0A3Q2ZTJ2"/>
<dbReference type="OrthoDB" id="6480633at2759"/>
<evidence type="ECO:0000256" key="2">
    <source>
        <dbReference type="ARBA" id="ARBA00010908"/>
    </source>
</evidence>
<dbReference type="GO" id="GO:0001848">
    <property type="term" value="F:complement binding"/>
    <property type="evidence" value="ECO:0007669"/>
    <property type="project" value="InterPro"/>
</dbReference>